<evidence type="ECO:0000256" key="3">
    <source>
        <dbReference type="ARBA" id="ARBA00039921"/>
    </source>
</evidence>
<feature type="region of interest" description="Disordered" evidence="5">
    <location>
        <begin position="71"/>
        <end position="155"/>
    </location>
</feature>
<organism evidence="7">
    <name type="scientific">Nothobranchius furzeri</name>
    <name type="common">Turquoise killifish</name>
    <dbReference type="NCBI Taxonomy" id="105023"/>
    <lineage>
        <taxon>Eukaryota</taxon>
        <taxon>Metazoa</taxon>
        <taxon>Chordata</taxon>
        <taxon>Craniata</taxon>
        <taxon>Vertebrata</taxon>
        <taxon>Euteleostomi</taxon>
        <taxon>Actinopterygii</taxon>
        <taxon>Neopterygii</taxon>
        <taxon>Teleostei</taxon>
        <taxon>Neoteleostei</taxon>
        <taxon>Acanthomorphata</taxon>
        <taxon>Ovalentaria</taxon>
        <taxon>Atherinomorphae</taxon>
        <taxon>Cyprinodontiformes</taxon>
        <taxon>Nothobranchiidae</taxon>
        <taxon>Nothobranchius</taxon>
    </lineage>
</organism>
<evidence type="ECO:0000259" key="6">
    <source>
        <dbReference type="Pfam" id="PF11976"/>
    </source>
</evidence>
<proteinExistence type="predicted"/>
<feature type="domain" description="Rad60/SUMO-like" evidence="6">
    <location>
        <begin position="302"/>
        <end position="361"/>
    </location>
</feature>
<feature type="compositionally biased region" description="Basic and acidic residues" evidence="5">
    <location>
        <begin position="83"/>
        <end position="96"/>
    </location>
</feature>
<dbReference type="InterPro" id="IPR052324">
    <property type="entry name" value="NFATC2-Int_DNA_Repair"/>
</dbReference>
<sequence length="361" mass="40395">MSDEESGRNVQPVQPPKRRRVLDPSAVIPVSVYSSKVSSCLQMKPTALFTDKENPDDDLDESLWSGFFSRTSARLSDSEDEADPHHSSENRVEDPSPHPPPPPESPVRKQSRKATKNINEINKRLRAMSSIMSPEPLRRPSKRCKASSSVQPDLDHENVDDDVIIMSPDTQKSYSSDSVREIPLKVRCRSDVYKIPVLSSAPLTDVVSQLSVILKVPPTSLLLLRHDIELPSDSSVGELGLSIADIIECVVMRAEAQRSSSSVTVRLQSKDRDSSQEYSIHRVGSLPLSFMASMFWESRRRVTFGLFQDTPLDTIFSQYLSSLPSTTQRKVRFHFDGSKVMSGQTPAQLDMEDGDIIEVWI</sequence>
<dbReference type="SUPFAM" id="SSF54236">
    <property type="entry name" value="Ubiquitin-like"/>
    <property type="match status" value="2"/>
</dbReference>
<keyword evidence="2" id="KW-0539">Nucleus</keyword>
<protein>
    <recommendedName>
        <fullName evidence="3">NFATC2-interacting protein</fullName>
    </recommendedName>
    <alternativeName>
        <fullName evidence="4">Nuclear factor of activated T-cells, cytoplasmic 2-interacting protein</fullName>
    </alternativeName>
</protein>
<reference evidence="7" key="2">
    <citation type="submission" date="2016-06" db="EMBL/GenBank/DDBJ databases">
        <title>The genome of a short-lived fish provides insights into sex chromosome evolution and the genetic control of aging.</title>
        <authorList>
            <person name="Reichwald K."/>
            <person name="Felder M."/>
            <person name="Petzold A."/>
            <person name="Koch P."/>
            <person name="Groth M."/>
            <person name="Platzer M."/>
        </authorList>
    </citation>
    <scope>NUCLEOTIDE SEQUENCE</scope>
    <source>
        <tissue evidence="7">Brain</tissue>
    </source>
</reference>
<accession>A0A1A7ZEU4</accession>
<evidence type="ECO:0000256" key="2">
    <source>
        <dbReference type="ARBA" id="ARBA00023242"/>
    </source>
</evidence>
<dbReference type="Gene3D" id="3.10.20.90">
    <property type="entry name" value="Phosphatidylinositol 3-kinase Catalytic Subunit, Chain A, domain 1"/>
    <property type="match status" value="2"/>
</dbReference>
<comment type="subcellular location">
    <subcellularLocation>
        <location evidence="1">Nucleus</location>
    </subcellularLocation>
</comment>
<evidence type="ECO:0000256" key="4">
    <source>
        <dbReference type="ARBA" id="ARBA00042764"/>
    </source>
</evidence>
<evidence type="ECO:0000313" key="7">
    <source>
        <dbReference type="EMBL" id="SBP41164.1"/>
    </source>
</evidence>
<dbReference type="InterPro" id="IPR029071">
    <property type="entry name" value="Ubiquitin-like_domsf"/>
</dbReference>
<evidence type="ECO:0000256" key="1">
    <source>
        <dbReference type="ARBA" id="ARBA00004123"/>
    </source>
</evidence>
<dbReference type="GO" id="GO:0045944">
    <property type="term" value="P:positive regulation of transcription by RNA polymerase II"/>
    <property type="evidence" value="ECO:0007669"/>
    <property type="project" value="TreeGrafter"/>
</dbReference>
<evidence type="ECO:0000256" key="5">
    <source>
        <dbReference type="SAM" id="MobiDB-lite"/>
    </source>
</evidence>
<dbReference type="InterPro" id="IPR022617">
    <property type="entry name" value="Rad60/SUMO-like_dom"/>
</dbReference>
<dbReference type="EMBL" id="HADY01002679">
    <property type="protein sequence ID" value="SBP41164.1"/>
    <property type="molecule type" value="Transcribed_RNA"/>
</dbReference>
<name>A0A1A7ZEU4_NOTFU</name>
<dbReference type="PANTHER" id="PTHR47187">
    <property type="entry name" value="NFATC2-INTERACTING PROTEIN"/>
    <property type="match status" value="1"/>
</dbReference>
<dbReference type="PANTHER" id="PTHR47187:SF1">
    <property type="entry name" value="NFATC2-INTERACTING PROTEIN"/>
    <property type="match status" value="1"/>
</dbReference>
<gene>
    <name evidence="7" type="primary">NFATC2IP</name>
</gene>
<dbReference type="GO" id="GO:0005634">
    <property type="term" value="C:nucleus"/>
    <property type="evidence" value="ECO:0007669"/>
    <property type="project" value="UniProtKB-SubCell"/>
</dbReference>
<dbReference type="Pfam" id="PF11976">
    <property type="entry name" value="Rad60-SLD"/>
    <property type="match status" value="1"/>
</dbReference>
<reference evidence="7" key="1">
    <citation type="submission" date="2016-05" db="EMBL/GenBank/DDBJ databases">
        <authorList>
            <person name="Lavstsen T."/>
            <person name="Jespersen J.S."/>
        </authorList>
    </citation>
    <scope>NUCLEOTIDE SEQUENCE</scope>
    <source>
        <tissue evidence="7">Brain</tissue>
    </source>
</reference>
<feature type="region of interest" description="Disordered" evidence="5">
    <location>
        <begin position="1"/>
        <end position="26"/>
    </location>
</feature>
<dbReference type="AlphaFoldDB" id="A0A1A7ZEU4"/>